<dbReference type="AlphaFoldDB" id="A0A6J4V7E7"/>
<evidence type="ECO:0000313" key="2">
    <source>
        <dbReference type="EMBL" id="CAA9569066.1"/>
    </source>
</evidence>
<reference evidence="2" key="1">
    <citation type="submission" date="2020-02" db="EMBL/GenBank/DDBJ databases">
        <authorList>
            <person name="Meier V. D."/>
        </authorList>
    </citation>
    <scope>NUCLEOTIDE SEQUENCE</scope>
    <source>
        <strain evidence="2">AVDCRST_MAG59</strain>
    </source>
</reference>
<feature type="transmembrane region" description="Helical" evidence="1">
    <location>
        <begin position="21"/>
        <end position="40"/>
    </location>
</feature>
<name>A0A6J4V7E7_9BACT</name>
<dbReference type="EMBL" id="CADCWF010000232">
    <property type="protein sequence ID" value="CAA9569066.1"/>
    <property type="molecule type" value="Genomic_DNA"/>
</dbReference>
<keyword evidence="1" id="KW-0472">Membrane</keyword>
<keyword evidence="1" id="KW-0812">Transmembrane</keyword>
<protein>
    <submittedName>
        <fullName evidence="2">Uncharacterized protein</fullName>
    </submittedName>
</protein>
<organism evidence="2">
    <name type="scientific">uncultured Thermomicrobiales bacterium</name>
    <dbReference type="NCBI Taxonomy" id="1645740"/>
    <lineage>
        <taxon>Bacteria</taxon>
        <taxon>Pseudomonadati</taxon>
        <taxon>Thermomicrobiota</taxon>
        <taxon>Thermomicrobia</taxon>
        <taxon>Thermomicrobiales</taxon>
        <taxon>environmental samples</taxon>
    </lineage>
</organism>
<accession>A0A6J4V7E7</accession>
<proteinExistence type="predicted"/>
<evidence type="ECO:0000256" key="1">
    <source>
        <dbReference type="SAM" id="Phobius"/>
    </source>
</evidence>
<keyword evidence="1" id="KW-1133">Transmembrane helix</keyword>
<sequence>MRPPPLVRLRCWGRAGRTMALSLLTIYVAMLLSLAALVMAGG</sequence>
<gene>
    <name evidence="2" type="ORF">AVDCRST_MAG59-3313</name>
</gene>